<dbReference type="InterPro" id="IPR007061">
    <property type="entry name" value="MST-like"/>
</dbReference>
<dbReference type="Gene3D" id="1.20.120.450">
    <property type="entry name" value="dinb family like domain"/>
    <property type="match status" value="1"/>
</dbReference>
<gene>
    <name evidence="2" type="ORF">M1O15_26290</name>
</gene>
<accession>A0ABT0IHP3</accession>
<dbReference type="SUPFAM" id="SSF109854">
    <property type="entry name" value="DinB/YfiT-like putative metalloenzymes"/>
    <property type="match status" value="1"/>
</dbReference>
<name>A0ABT0IHP3_9ACTN</name>
<evidence type="ECO:0000256" key="1">
    <source>
        <dbReference type="SAM" id="MobiDB-lite"/>
    </source>
</evidence>
<feature type="region of interest" description="Disordered" evidence="1">
    <location>
        <begin position="1"/>
        <end position="21"/>
    </location>
</feature>
<dbReference type="EMBL" id="JALPTH010000031">
    <property type="protein sequence ID" value="MCK8680842.1"/>
    <property type="molecule type" value="Genomic_DNA"/>
</dbReference>
<dbReference type="Pfam" id="PF04978">
    <property type="entry name" value="MST"/>
    <property type="match status" value="1"/>
</dbReference>
<comment type="caution">
    <text evidence="2">The sequence shown here is derived from an EMBL/GenBank/DDBJ whole genome shotgun (WGS) entry which is preliminary data.</text>
</comment>
<protein>
    <submittedName>
        <fullName evidence="2">DinB family protein</fullName>
    </submittedName>
</protein>
<proteinExistence type="predicted"/>
<dbReference type="RefSeq" id="WP_248636665.1">
    <property type="nucleotide sequence ID" value="NZ_JALPTH010000031.1"/>
</dbReference>
<organism evidence="2 3">
    <name type="scientific">Streptomyces lichenis</name>
    <dbReference type="NCBI Taxonomy" id="2306967"/>
    <lineage>
        <taxon>Bacteria</taxon>
        <taxon>Bacillati</taxon>
        <taxon>Actinomycetota</taxon>
        <taxon>Actinomycetes</taxon>
        <taxon>Kitasatosporales</taxon>
        <taxon>Streptomycetaceae</taxon>
        <taxon>Streptomyces</taxon>
    </lineage>
</organism>
<sequence>MSAAPHRTRRDTPPPRTGNSEAEVLRGFLGYLRTSVAAKVEGAPEPAVRTSPVASGTNLLGLLHHLTQVERVTFLGERVGDWQATFHAAPEDSVAEVVARYRKAVAEADAVLDDVLDGCGDLGAPLPRPRPGSPAPSIRWALTHLIEETGRHAGHADIVRELIDGSTGR</sequence>
<evidence type="ECO:0000313" key="3">
    <source>
        <dbReference type="Proteomes" id="UP001522868"/>
    </source>
</evidence>
<reference evidence="2 3" key="1">
    <citation type="submission" date="2022-04" db="EMBL/GenBank/DDBJ databases">
        <title>Streptomyces sp. nov. LCR6-01 isolated from Lichen of Dirinaria sp.</title>
        <authorList>
            <person name="Kanchanasin P."/>
            <person name="Tanasupawat S."/>
            <person name="Phongsopitanun W."/>
        </authorList>
    </citation>
    <scope>NUCLEOTIDE SEQUENCE [LARGE SCALE GENOMIC DNA]</scope>
    <source>
        <strain evidence="2 3">LCR6-01</strain>
    </source>
</reference>
<keyword evidence="3" id="KW-1185">Reference proteome</keyword>
<evidence type="ECO:0000313" key="2">
    <source>
        <dbReference type="EMBL" id="MCK8680842.1"/>
    </source>
</evidence>
<dbReference type="Proteomes" id="UP001522868">
    <property type="component" value="Unassembled WGS sequence"/>
</dbReference>
<dbReference type="InterPro" id="IPR034660">
    <property type="entry name" value="DinB/YfiT-like"/>
</dbReference>